<dbReference type="HAMAP" id="MF_00922">
    <property type="entry name" value="OM_assembly_BamD"/>
    <property type="match status" value="1"/>
</dbReference>
<dbReference type="GO" id="GO:1990063">
    <property type="term" value="C:Bam protein complex"/>
    <property type="evidence" value="ECO:0007669"/>
    <property type="project" value="TreeGrafter"/>
</dbReference>
<keyword evidence="4 6" id="KW-0998">Cell outer membrane</keyword>
<evidence type="ECO:0000313" key="9">
    <source>
        <dbReference type="Proteomes" id="UP000332515"/>
    </source>
</evidence>
<proteinExistence type="inferred from homology"/>
<keyword evidence="5" id="KW-0449">Lipoprotein</keyword>
<keyword evidence="3" id="KW-0564">Palmitate</keyword>
<dbReference type="PANTHER" id="PTHR37423">
    <property type="entry name" value="SOLUBLE LYTIC MUREIN TRANSGLYCOSYLASE-RELATED"/>
    <property type="match status" value="1"/>
</dbReference>
<evidence type="ECO:0000313" key="8">
    <source>
        <dbReference type="EMBL" id="MQT13798.1"/>
    </source>
</evidence>
<reference evidence="8 9" key="1">
    <citation type="submission" date="2019-09" db="EMBL/GenBank/DDBJ databases">
        <title>Segnochrobactrum spirostomi gen. nov., sp. nov., isolated from the ciliate Spirostomum cf. yagiui and description of a novel family, Segnochrobactraceae fam. nov. within the order Rhizobiales of the class Alphaproteobacteria.</title>
        <authorList>
            <person name="Akter S."/>
            <person name="Shazib S.U.A."/>
            <person name="Shin M.K."/>
        </authorList>
    </citation>
    <scope>NUCLEOTIDE SEQUENCE [LARGE SCALE GENOMIC DNA]</scope>
    <source>
        <strain evidence="8 9">Sp-1</strain>
    </source>
</reference>
<comment type="subcellular location">
    <subcellularLocation>
        <location evidence="6">Cell outer membrane</location>
    </subcellularLocation>
</comment>
<evidence type="ECO:0000256" key="3">
    <source>
        <dbReference type="ARBA" id="ARBA00023139"/>
    </source>
</evidence>
<comment type="subunit">
    <text evidence="6">Part of the Bam complex.</text>
</comment>
<evidence type="ECO:0000256" key="5">
    <source>
        <dbReference type="ARBA" id="ARBA00023288"/>
    </source>
</evidence>
<sequence>MSESSNAHSSSAAGRRWRHAALAGAIVTALALGACGAKKDDSLTLDDTPPDQLYNQGLALMAKGAYKDAAKKFEDLDRLYPYSEYARKALVNSAFTYYSIGKYQDAINQAKRFVTLYPGNPDAAYALYIIGQSYYSQISDVTRDQETTSRAMDAFDELIRRFPDSEYADDARKKIQIARDQLAGKEMEIGRFYLARHDYTAAINRFRVVVTDYQTTRQVEEALARLTEAYYALGVIPEAQTAAAVLGHNFPDSEWYKRAYELLKSGGYSPQENKESWISKAFQSVNQSISNIKLL</sequence>
<comment type="caution">
    <text evidence="8">The sequence shown here is derived from an EMBL/GenBank/DDBJ whole genome shotgun (WGS) entry which is preliminary data.</text>
</comment>
<evidence type="ECO:0000259" key="7">
    <source>
        <dbReference type="Pfam" id="PF13525"/>
    </source>
</evidence>
<dbReference type="NCBIfam" id="TIGR03302">
    <property type="entry name" value="OM_YfiO"/>
    <property type="match status" value="1"/>
</dbReference>
<keyword evidence="9" id="KW-1185">Reference proteome</keyword>
<dbReference type="InterPro" id="IPR017689">
    <property type="entry name" value="BamD"/>
</dbReference>
<accession>A0A6A7Y6Y7</accession>
<keyword evidence="2 6" id="KW-0472">Membrane</keyword>
<feature type="domain" description="Outer membrane lipoprotein BamD-like" evidence="7">
    <location>
        <begin position="47"/>
        <end position="242"/>
    </location>
</feature>
<organism evidence="8 9">
    <name type="scientific">Segnochrobactrum spirostomi</name>
    <dbReference type="NCBI Taxonomy" id="2608987"/>
    <lineage>
        <taxon>Bacteria</taxon>
        <taxon>Pseudomonadati</taxon>
        <taxon>Pseudomonadota</taxon>
        <taxon>Alphaproteobacteria</taxon>
        <taxon>Hyphomicrobiales</taxon>
        <taxon>Segnochrobactraceae</taxon>
        <taxon>Segnochrobactrum</taxon>
    </lineage>
</organism>
<dbReference type="CDD" id="cd15830">
    <property type="entry name" value="BamD"/>
    <property type="match status" value="1"/>
</dbReference>
<dbReference type="Proteomes" id="UP000332515">
    <property type="component" value="Unassembled WGS sequence"/>
</dbReference>
<dbReference type="AlphaFoldDB" id="A0A6A7Y6Y7"/>
<dbReference type="GO" id="GO:0043165">
    <property type="term" value="P:Gram-negative-bacterium-type cell outer membrane assembly"/>
    <property type="evidence" value="ECO:0007669"/>
    <property type="project" value="UniProtKB-UniRule"/>
</dbReference>
<protein>
    <recommendedName>
        <fullName evidence="6">Outer membrane protein assembly factor BamD</fullName>
    </recommendedName>
</protein>
<dbReference type="Gene3D" id="1.25.40.10">
    <property type="entry name" value="Tetratricopeptide repeat domain"/>
    <property type="match status" value="1"/>
</dbReference>
<dbReference type="InterPro" id="IPR011990">
    <property type="entry name" value="TPR-like_helical_dom_sf"/>
</dbReference>
<dbReference type="SUPFAM" id="SSF48452">
    <property type="entry name" value="TPR-like"/>
    <property type="match status" value="1"/>
</dbReference>
<gene>
    <name evidence="6" type="primary">bamD</name>
    <name evidence="8" type="ORF">F0357_14345</name>
</gene>
<dbReference type="RefSeq" id="WP_153486995.1">
    <property type="nucleotide sequence ID" value="NZ_VWNA01000001.1"/>
</dbReference>
<dbReference type="PANTHER" id="PTHR37423:SF1">
    <property type="entry name" value="OUTER MEMBRANE PROTEIN ASSEMBLY FACTOR BAMD"/>
    <property type="match status" value="1"/>
</dbReference>
<evidence type="ECO:0000256" key="6">
    <source>
        <dbReference type="HAMAP-Rule" id="MF_00922"/>
    </source>
</evidence>
<evidence type="ECO:0000256" key="1">
    <source>
        <dbReference type="ARBA" id="ARBA00022729"/>
    </source>
</evidence>
<keyword evidence="1 6" id="KW-0732">Signal</keyword>
<comment type="function">
    <text evidence="6">Part of the outer membrane protein assembly complex, which is involved in assembly and insertion of beta-barrel proteins into the outer membrane.</text>
</comment>
<dbReference type="Pfam" id="PF13525">
    <property type="entry name" value="YfiO"/>
    <property type="match status" value="1"/>
</dbReference>
<evidence type="ECO:0000256" key="4">
    <source>
        <dbReference type="ARBA" id="ARBA00023237"/>
    </source>
</evidence>
<dbReference type="InterPro" id="IPR039565">
    <property type="entry name" value="BamD-like"/>
</dbReference>
<name>A0A6A7Y6Y7_9HYPH</name>
<dbReference type="GO" id="GO:0051205">
    <property type="term" value="P:protein insertion into membrane"/>
    <property type="evidence" value="ECO:0007669"/>
    <property type="project" value="UniProtKB-UniRule"/>
</dbReference>
<comment type="similarity">
    <text evidence="6">Belongs to the BamD family.</text>
</comment>
<dbReference type="EMBL" id="VWNA01000001">
    <property type="protein sequence ID" value="MQT13798.1"/>
    <property type="molecule type" value="Genomic_DNA"/>
</dbReference>
<evidence type="ECO:0000256" key="2">
    <source>
        <dbReference type="ARBA" id="ARBA00023136"/>
    </source>
</evidence>